<feature type="domain" description="Calcineurin-like phosphoesterase" evidence="5">
    <location>
        <begin position="5"/>
        <end position="218"/>
    </location>
</feature>
<dbReference type="Pfam" id="PF00149">
    <property type="entry name" value="Metallophos"/>
    <property type="match status" value="1"/>
</dbReference>
<keyword evidence="7" id="KW-1185">Reference proteome</keyword>
<dbReference type="Gene3D" id="3.60.21.10">
    <property type="match status" value="1"/>
</dbReference>
<evidence type="ECO:0000256" key="4">
    <source>
        <dbReference type="ARBA" id="ARBA00025742"/>
    </source>
</evidence>
<reference evidence="6 7" key="1">
    <citation type="journal article" date="2017" name="Int. J. Syst. Evol. Microbiol.">
        <title>Ramlibacter alkalitolerans sp. nov., alkali-tolerant bacterium isolated from soil of ginseng.</title>
        <authorList>
            <person name="Lee D.H."/>
            <person name="Cha C.J."/>
        </authorList>
    </citation>
    <scope>NUCLEOTIDE SEQUENCE [LARGE SCALE GENOMIC DNA]</scope>
    <source>
        <strain evidence="6 7">KACC 19305</strain>
    </source>
</reference>
<dbReference type="PANTHER" id="PTHR42988:SF2">
    <property type="entry name" value="CYCLIC NUCLEOTIDE PHOSPHODIESTERASE CBUA0032-RELATED"/>
    <property type="match status" value="1"/>
</dbReference>
<protein>
    <submittedName>
        <fullName evidence="6">Metallophosphoesterase</fullName>
    </submittedName>
</protein>
<dbReference type="EMBL" id="JAEQND010000019">
    <property type="protein sequence ID" value="MBL0428509.1"/>
    <property type="molecule type" value="Genomic_DNA"/>
</dbReference>
<keyword evidence="2" id="KW-0378">Hydrolase</keyword>
<dbReference type="InterPro" id="IPR050884">
    <property type="entry name" value="CNP_phosphodiesterase-III"/>
</dbReference>
<evidence type="ECO:0000256" key="3">
    <source>
        <dbReference type="ARBA" id="ARBA00023004"/>
    </source>
</evidence>
<dbReference type="PANTHER" id="PTHR42988">
    <property type="entry name" value="PHOSPHOHYDROLASE"/>
    <property type="match status" value="1"/>
</dbReference>
<keyword evidence="3" id="KW-0408">Iron</keyword>
<accession>A0ABS1JW14</accession>
<evidence type="ECO:0000256" key="1">
    <source>
        <dbReference type="ARBA" id="ARBA00022723"/>
    </source>
</evidence>
<evidence type="ECO:0000313" key="7">
    <source>
        <dbReference type="Proteomes" id="UP000622707"/>
    </source>
</evidence>
<evidence type="ECO:0000256" key="2">
    <source>
        <dbReference type="ARBA" id="ARBA00022801"/>
    </source>
</evidence>
<dbReference type="Proteomes" id="UP000622707">
    <property type="component" value="Unassembled WGS sequence"/>
</dbReference>
<sequence length="310" mass="33525">MSGTTFAHVSDVHLPFEPMLSPLQRLSKRQLSAWSWQRRRALHRSEILDALVRDLRAQAVDHILITGDLTNFSLPGEFRQAAAWLAALAPAQRISVVPGNHDALVRVPPAAGLDLWEPWTRNGHTWPFVHRVEGVSLIGLNSALPTAPLLARGRLGRAQLARLADLLAAEQASGQTRIVMLHHPPAADAIGWRKALADREDLCAVLRRHGAELVLHGHARDARLDAVAGPHGAIPCLCVPSSSALPNPSDQGAMWHRLSLRDGAADGAPSVHVEVRRWSVEGQAFVADGGFALALPRAGHFGSGENRNDL</sequence>
<comment type="similarity">
    <text evidence="4">Belongs to the cyclic nucleotide phosphodiesterase class-III family.</text>
</comment>
<dbReference type="InterPro" id="IPR004843">
    <property type="entry name" value="Calcineurin-like_PHP"/>
</dbReference>
<comment type="caution">
    <text evidence="6">The sequence shown here is derived from an EMBL/GenBank/DDBJ whole genome shotgun (WGS) entry which is preliminary data.</text>
</comment>
<evidence type="ECO:0000313" key="6">
    <source>
        <dbReference type="EMBL" id="MBL0428509.1"/>
    </source>
</evidence>
<evidence type="ECO:0000259" key="5">
    <source>
        <dbReference type="Pfam" id="PF00149"/>
    </source>
</evidence>
<dbReference type="InterPro" id="IPR029052">
    <property type="entry name" value="Metallo-depent_PP-like"/>
</dbReference>
<gene>
    <name evidence="6" type="ORF">JI746_25615</name>
</gene>
<dbReference type="SUPFAM" id="SSF56300">
    <property type="entry name" value="Metallo-dependent phosphatases"/>
    <property type="match status" value="1"/>
</dbReference>
<organism evidence="6 7">
    <name type="scientific">Ramlibacter alkalitolerans</name>
    <dbReference type="NCBI Taxonomy" id="2039631"/>
    <lineage>
        <taxon>Bacteria</taxon>
        <taxon>Pseudomonadati</taxon>
        <taxon>Pseudomonadota</taxon>
        <taxon>Betaproteobacteria</taxon>
        <taxon>Burkholderiales</taxon>
        <taxon>Comamonadaceae</taxon>
        <taxon>Ramlibacter</taxon>
    </lineage>
</organism>
<dbReference type="RefSeq" id="WP_201693154.1">
    <property type="nucleotide sequence ID" value="NZ_JAEQND010000019.1"/>
</dbReference>
<name>A0ABS1JW14_9BURK</name>
<proteinExistence type="inferred from homology"/>
<keyword evidence="1" id="KW-0479">Metal-binding</keyword>